<dbReference type="AlphaFoldDB" id="A0A2W1MWJ4"/>
<reference evidence="1 2" key="1">
    <citation type="submission" date="2018-06" db="EMBL/GenBank/DDBJ databases">
        <title>The draft genome sequence of Crocinitomix sp. SM1701.</title>
        <authorList>
            <person name="Zhang X."/>
        </authorList>
    </citation>
    <scope>NUCLEOTIDE SEQUENCE [LARGE SCALE GENOMIC DNA]</scope>
    <source>
        <strain evidence="1 2">SM1701</strain>
    </source>
</reference>
<dbReference type="NCBIfam" id="TIGR03519">
    <property type="entry name" value="T9SS_PorP_fam"/>
    <property type="match status" value="1"/>
</dbReference>
<organism evidence="1 2">
    <name type="scientific">Putridiphycobacter roseus</name>
    <dbReference type="NCBI Taxonomy" id="2219161"/>
    <lineage>
        <taxon>Bacteria</taxon>
        <taxon>Pseudomonadati</taxon>
        <taxon>Bacteroidota</taxon>
        <taxon>Flavobacteriia</taxon>
        <taxon>Flavobacteriales</taxon>
        <taxon>Crocinitomicaceae</taxon>
        <taxon>Putridiphycobacter</taxon>
    </lineage>
</organism>
<protein>
    <recommendedName>
        <fullName evidence="3">SPOR domain-containing protein</fullName>
    </recommendedName>
</protein>
<dbReference type="Pfam" id="PF11751">
    <property type="entry name" value="PorP_SprF"/>
    <property type="match status" value="1"/>
</dbReference>
<dbReference type="RefSeq" id="WP_111064123.1">
    <property type="nucleotide sequence ID" value="NZ_JBHUCU010000037.1"/>
</dbReference>
<evidence type="ECO:0008006" key="3">
    <source>
        <dbReference type="Google" id="ProtNLM"/>
    </source>
</evidence>
<dbReference type="Proteomes" id="UP000249248">
    <property type="component" value="Unassembled WGS sequence"/>
</dbReference>
<dbReference type="OrthoDB" id="1393025at2"/>
<dbReference type="InterPro" id="IPR019861">
    <property type="entry name" value="PorP/SprF_Bacteroidetes"/>
</dbReference>
<accession>A0A2W1MWJ4</accession>
<evidence type="ECO:0000313" key="1">
    <source>
        <dbReference type="EMBL" id="PZE16237.1"/>
    </source>
</evidence>
<sequence>MKLNIFKLFLFTAINISSICIGQQSPLLQHNYLSPFVYNPAYAGMNDGAEMGIIRNQKWADFNGGIITNLLVAHTRLKTSNSAIGFNLGSDNLGLTNRINAHLSYAYRIKLSDKLTIQPGLSVGIIDQRIHMNEIIGDANDPVLQQSFASNKTILDANFGVFMQYEAFTLGIAMPQLLENKFSLSNTNLYSFELARQYVFNSSYHFKFKKHDNLFVKPDILAIYSPNVPLHYSATLLAGHQKWGWLGATYKSDYAVAASIGFSFIENLKISMAYDIPIGAMASISNSNNFEIALFYQIKQNKPAENNNFSEEKLENRLKTVVEQQAVKDAIQYAIIDSLTNQINIKKIEQKVLEDENVLIKETLTHFDSINRIHHTNEEIKSNNETTETASPRENEILKTKNKTKKNEDQTILKKGDKGAVDGKNIKVNQKPIYDGLNESIQTKSIKIKDDYFTEVMNSEASPNGYYIVNGTYSTLKEAERLLKTAIPLFPQSKILINSRNQKYYVVLYYSEDIKGVIDALIISNSINEPGFKNAWAMNYFYKN</sequence>
<name>A0A2W1MWJ4_9FLAO</name>
<proteinExistence type="predicted"/>
<evidence type="ECO:0000313" key="2">
    <source>
        <dbReference type="Proteomes" id="UP000249248"/>
    </source>
</evidence>
<keyword evidence="2" id="KW-1185">Reference proteome</keyword>
<dbReference type="EMBL" id="QKSB01000010">
    <property type="protein sequence ID" value="PZE16237.1"/>
    <property type="molecule type" value="Genomic_DNA"/>
</dbReference>
<comment type="caution">
    <text evidence="1">The sequence shown here is derived from an EMBL/GenBank/DDBJ whole genome shotgun (WGS) entry which is preliminary data.</text>
</comment>
<gene>
    <name evidence="1" type="ORF">DNU06_14000</name>
</gene>